<accession>A0A9X4YA13</accession>
<dbReference type="GO" id="GO:0051301">
    <property type="term" value="P:cell division"/>
    <property type="evidence" value="ECO:0007669"/>
    <property type="project" value="UniProtKB-KW"/>
</dbReference>
<evidence type="ECO:0000256" key="4">
    <source>
        <dbReference type="ARBA" id="ARBA00022618"/>
    </source>
</evidence>
<evidence type="ECO:0000256" key="5">
    <source>
        <dbReference type="ARBA" id="ARBA00022692"/>
    </source>
</evidence>
<sequence>MESMLAVGIAALVIGLALGWVIARSTGGRNVRQRRLAQQLDALQNEHTRYQAQVNEHFMETAELFRRLNDSYREVHEHLAKGASRLCTETDAREELEQVQRDHQLSYKGPTDDEGGVEPPRDYAPRNTRNDNGMLSEDFGLKKEASENGSRSSAT</sequence>
<evidence type="ECO:0000256" key="7">
    <source>
        <dbReference type="ARBA" id="ARBA00022989"/>
    </source>
</evidence>
<evidence type="ECO:0000313" key="15">
    <source>
        <dbReference type="EMBL" id="MYL25518.1"/>
    </source>
</evidence>
<dbReference type="PANTHER" id="PTHR39579:SF1">
    <property type="entry name" value="INNER MEMBRANE PROTEIN YHCB"/>
    <property type="match status" value="1"/>
</dbReference>
<dbReference type="GO" id="GO:0005886">
    <property type="term" value="C:plasma membrane"/>
    <property type="evidence" value="ECO:0007669"/>
    <property type="project" value="UniProtKB-SubCell"/>
</dbReference>
<organism evidence="15 16">
    <name type="scientific">Vreelandella halophila</name>
    <dbReference type="NCBI Taxonomy" id="86177"/>
    <lineage>
        <taxon>Bacteria</taxon>
        <taxon>Pseudomonadati</taxon>
        <taxon>Pseudomonadota</taxon>
        <taxon>Gammaproteobacteria</taxon>
        <taxon>Oceanospirillales</taxon>
        <taxon>Halomonadaceae</taxon>
        <taxon>Vreelandella</taxon>
    </lineage>
</organism>
<dbReference type="GO" id="GO:0008360">
    <property type="term" value="P:regulation of cell shape"/>
    <property type="evidence" value="ECO:0007669"/>
    <property type="project" value="UniProtKB-KW"/>
</dbReference>
<dbReference type="PANTHER" id="PTHR39579">
    <property type="entry name" value="INNER MEMBRANE PROTEIN YHCB"/>
    <property type="match status" value="1"/>
</dbReference>
<comment type="subcellular location">
    <subcellularLocation>
        <location evidence="1">Cell inner membrane</location>
        <topology evidence="1">Single-pass membrane protein</topology>
    </subcellularLocation>
</comment>
<evidence type="ECO:0000256" key="1">
    <source>
        <dbReference type="ARBA" id="ARBA00004377"/>
    </source>
</evidence>
<dbReference type="AlphaFoldDB" id="A0A9X4YA13"/>
<feature type="compositionally biased region" description="Basic and acidic residues" evidence="14">
    <location>
        <begin position="88"/>
        <end position="105"/>
    </location>
</feature>
<keyword evidence="5" id="KW-0812">Transmembrane</keyword>
<keyword evidence="7" id="KW-1133">Transmembrane helix</keyword>
<dbReference type="EMBL" id="WMEX01000001">
    <property type="protein sequence ID" value="MYL25518.1"/>
    <property type="molecule type" value="Genomic_DNA"/>
</dbReference>
<protein>
    <recommendedName>
        <fullName evidence="11">Z-ring associated protein G</fullName>
    </recommendedName>
    <alternativeName>
        <fullName evidence="12">Cell division protein ZapG</fullName>
    </alternativeName>
</protein>
<evidence type="ECO:0000256" key="13">
    <source>
        <dbReference type="SAM" id="Coils"/>
    </source>
</evidence>
<keyword evidence="9" id="KW-0131">Cell cycle</keyword>
<keyword evidence="13" id="KW-0175">Coiled coil</keyword>
<keyword evidence="2" id="KW-1003">Cell membrane</keyword>
<evidence type="ECO:0000256" key="8">
    <source>
        <dbReference type="ARBA" id="ARBA00023136"/>
    </source>
</evidence>
<evidence type="ECO:0000256" key="2">
    <source>
        <dbReference type="ARBA" id="ARBA00022475"/>
    </source>
</evidence>
<evidence type="ECO:0000256" key="10">
    <source>
        <dbReference type="ARBA" id="ARBA00035657"/>
    </source>
</evidence>
<reference evidence="15 16" key="1">
    <citation type="submission" date="2019-11" db="EMBL/GenBank/DDBJ databases">
        <title>Genome sequences of 17 halophilic strains isolated from different environments.</title>
        <authorList>
            <person name="Furrow R.E."/>
        </authorList>
    </citation>
    <scope>NUCLEOTIDE SEQUENCE [LARGE SCALE GENOMIC DNA]</scope>
    <source>
        <strain evidence="15 16">22507_15_FS</strain>
    </source>
</reference>
<keyword evidence="16" id="KW-1185">Reference proteome</keyword>
<keyword evidence="8" id="KW-0472">Membrane</keyword>
<evidence type="ECO:0000256" key="3">
    <source>
        <dbReference type="ARBA" id="ARBA00022519"/>
    </source>
</evidence>
<evidence type="ECO:0000256" key="6">
    <source>
        <dbReference type="ARBA" id="ARBA00022960"/>
    </source>
</evidence>
<keyword evidence="6" id="KW-0133">Cell shape</keyword>
<comment type="caution">
    <text evidence="15">The sequence shown here is derived from an EMBL/GenBank/DDBJ whole genome shotgun (WGS) entry which is preliminary data.</text>
</comment>
<keyword evidence="3" id="KW-0997">Cell inner membrane</keyword>
<dbReference type="Proteomes" id="UP000460751">
    <property type="component" value="Unassembled WGS sequence"/>
</dbReference>
<evidence type="ECO:0000256" key="11">
    <source>
        <dbReference type="ARBA" id="ARBA00035703"/>
    </source>
</evidence>
<feature type="region of interest" description="Disordered" evidence="14">
    <location>
        <begin position="86"/>
        <end position="155"/>
    </location>
</feature>
<gene>
    <name evidence="15" type="ORF">GLW01_01775</name>
</gene>
<dbReference type="Pfam" id="PF06295">
    <property type="entry name" value="ZapG-like"/>
    <property type="match status" value="1"/>
</dbReference>
<evidence type="ECO:0000313" key="16">
    <source>
        <dbReference type="Proteomes" id="UP000460751"/>
    </source>
</evidence>
<keyword evidence="4" id="KW-0132">Cell division</keyword>
<feature type="coiled-coil region" evidence="13">
    <location>
        <begin position="33"/>
        <end position="60"/>
    </location>
</feature>
<dbReference type="OrthoDB" id="7068713at2"/>
<evidence type="ECO:0000256" key="12">
    <source>
        <dbReference type="ARBA" id="ARBA00035727"/>
    </source>
</evidence>
<name>A0A9X4YA13_9GAMM</name>
<proteinExistence type="inferred from homology"/>
<dbReference type="InterPro" id="IPR009386">
    <property type="entry name" value="ZapG-like"/>
</dbReference>
<evidence type="ECO:0000256" key="9">
    <source>
        <dbReference type="ARBA" id="ARBA00023306"/>
    </source>
</evidence>
<comment type="similarity">
    <text evidence="10">Belongs to the ZapG family.</text>
</comment>
<dbReference type="RefSeq" id="WP_160897932.1">
    <property type="nucleotide sequence ID" value="NZ_WMEX01000001.1"/>
</dbReference>
<evidence type="ECO:0000256" key="14">
    <source>
        <dbReference type="SAM" id="MobiDB-lite"/>
    </source>
</evidence>